<evidence type="ECO:0000256" key="3">
    <source>
        <dbReference type="SAM" id="MobiDB-lite"/>
    </source>
</evidence>
<dbReference type="InterPro" id="IPR000198">
    <property type="entry name" value="RhoGAP_dom"/>
</dbReference>
<dbReference type="SMART" id="SM00233">
    <property type="entry name" value="PH"/>
    <property type="match status" value="1"/>
</dbReference>
<dbReference type="PANTHER" id="PTHR46265:SF2">
    <property type="entry name" value="RHO GTPASE-ACTIVATING PROTEIN 7"/>
    <property type="match status" value="1"/>
</dbReference>
<dbReference type="InterPro" id="IPR052799">
    <property type="entry name" value="Rho_GAP_Regulators"/>
</dbReference>
<protein>
    <recommendedName>
        <fullName evidence="8">Rho-GAP domain-containing protein</fullName>
    </recommendedName>
</protein>
<dbReference type="SUPFAM" id="SSF50729">
    <property type="entry name" value="PH domain-like"/>
    <property type="match status" value="1"/>
</dbReference>
<feature type="compositionally biased region" description="Polar residues" evidence="3">
    <location>
        <begin position="826"/>
        <end position="840"/>
    </location>
</feature>
<dbReference type="Pfam" id="PF00620">
    <property type="entry name" value="RhoGAP"/>
    <property type="match status" value="1"/>
</dbReference>
<dbReference type="InterPro" id="IPR025757">
    <property type="entry name" value="MIP1_Leuzipper"/>
</dbReference>
<comment type="caution">
    <text evidence="6">The sequence shown here is derived from an EMBL/GenBank/DDBJ whole genome shotgun (WGS) entry which is preliminary data.</text>
</comment>
<feature type="coiled-coil region" evidence="2">
    <location>
        <begin position="713"/>
        <end position="747"/>
    </location>
</feature>
<dbReference type="AlphaFoldDB" id="A0A6A4M6G2"/>
<sequence length="922" mass="103093">MNYYCCYIPAGLGWKSWKKRWFILTRTSLVFFRNDPVSTTLCRFIFSYIDMASHSFAVFIRTYSIFLEMLIFPLFMQSALPQRGGEVNITLGGIDLNNSGSVVVREDKKLLTVLFPDGRDGRAFTLKAETSEDLYEWKTALEHALAQAPSAALVMGHNGIFRSDANDPIEGSFHQWRDKRAIKSLVVGRPILLALEDIDGGPSFLEKALHFLEKYGTTVEGILRQAADVEEVDRRVQEYEQGRNEFDPDEDAHVVGDCVKHVLRELPSSPVPASCCTALLEAYKMDRKDARVNAMRSAILETFPEPNRRLLQRILKMMHTVSMHASENRMTQSAVAACMAPLLLRPLLAGECELEDDFDTNGDNSAQLLAAANAANNAQAIITTLLEEYDNIFDDENLHRCSISADSRIENSGSEDTTDDENLDIKDNGYHDAENEVVPDSDDDPERVLSGKMSESSGYAGSDLYNYKVLSLCSRSTQGFGGDDSHGGLMNNLVSTAKANQSVDSSSQRESNIQFNERQGQQKPSENEVDSLSILHASESHRSMGEILSSMDQGQPQSVVGAESCVEKSMNRLTSPTQNVKRSTFWGRNNARKTPSMESVDSSGEEELAIQRLEITKNDLRNRIAKEARGNAILQASLERRKQALHERRLALEQDVSRLQEQLQAERDLRAALEVGLSMSSGQFPSSRGMDSKLCSFIDLCNPSSHVFSNVKTRAELEEIALAEADVARLKQKVAELHHQLNQQRQHHYGSLSDTCDHYEHVQNHNSQQKYFQQDFDSTLAFVNQERRQRTEESTLGAELRNIKGQVLAPGGNSRQPARKHLIDSPSFSDSKSTEASTSLSMDELCAVDSASMPSTSRVTEVLDYPRHPPAASSTLVELTSRLDFFKERRSQLMEQLHNLDLNYGTSSSQDFAYKPPSPPWN</sequence>
<evidence type="ECO:0000256" key="2">
    <source>
        <dbReference type="SAM" id="Coils"/>
    </source>
</evidence>
<dbReference type="OrthoDB" id="2157866at2759"/>
<gene>
    <name evidence="6" type="ORF">C3L33_05946</name>
</gene>
<dbReference type="SMART" id="SM00324">
    <property type="entry name" value="RhoGAP"/>
    <property type="match status" value="1"/>
</dbReference>
<evidence type="ECO:0000259" key="5">
    <source>
        <dbReference type="PROSITE" id="PS50238"/>
    </source>
</evidence>
<keyword evidence="7" id="KW-1185">Reference proteome</keyword>
<accession>A0A6A4M6G2</accession>
<feature type="compositionally biased region" description="Acidic residues" evidence="3">
    <location>
        <begin position="435"/>
        <end position="445"/>
    </location>
</feature>
<dbReference type="SUPFAM" id="SSF48350">
    <property type="entry name" value="GTPase activation domain, GAP"/>
    <property type="match status" value="1"/>
</dbReference>
<dbReference type="Gene3D" id="2.30.29.30">
    <property type="entry name" value="Pleckstrin-homology domain (PH domain)/Phosphotyrosine-binding domain (PTB)"/>
    <property type="match status" value="1"/>
</dbReference>
<dbReference type="PANTHER" id="PTHR46265">
    <property type="entry name" value="RHO GTPASE-ACTIVATING PROTEIN 7"/>
    <property type="match status" value="1"/>
</dbReference>
<organism evidence="6 7">
    <name type="scientific">Rhododendron williamsianum</name>
    <dbReference type="NCBI Taxonomy" id="262921"/>
    <lineage>
        <taxon>Eukaryota</taxon>
        <taxon>Viridiplantae</taxon>
        <taxon>Streptophyta</taxon>
        <taxon>Embryophyta</taxon>
        <taxon>Tracheophyta</taxon>
        <taxon>Spermatophyta</taxon>
        <taxon>Magnoliopsida</taxon>
        <taxon>eudicotyledons</taxon>
        <taxon>Gunneridae</taxon>
        <taxon>Pentapetalae</taxon>
        <taxon>asterids</taxon>
        <taxon>Ericales</taxon>
        <taxon>Ericaceae</taxon>
        <taxon>Ericoideae</taxon>
        <taxon>Rhodoreae</taxon>
        <taxon>Rhododendron</taxon>
    </lineage>
</organism>
<name>A0A6A4M6G2_9ERIC</name>
<evidence type="ECO:0008006" key="8">
    <source>
        <dbReference type="Google" id="ProtNLM"/>
    </source>
</evidence>
<feature type="compositionally biased region" description="Polar residues" evidence="3">
    <location>
        <begin position="498"/>
        <end position="524"/>
    </location>
</feature>
<feature type="region of interest" description="Disordered" evidence="3">
    <location>
        <begin position="498"/>
        <end position="529"/>
    </location>
</feature>
<feature type="non-terminal residue" evidence="6">
    <location>
        <position position="1"/>
    </location>
</feature>
<keyword evidence="1" id="KW-0343">GTPase activation</keyword>
<keyword evidence="2" id="KW-0175">Coiled coil</keyword>
<dbReference type="PROSITE" id="PS50003">
    <property type="entry name" value="PH_DOMAIN"/>
    <property type="match status" value="1"/>
</dbReference>
<feature type="domain" description="PH" evidence="4">
    <location>
        <begin position="1"/>
        <end position="146"/>
    </location>
</feature>
<feature type="region of interest" description="Disordered" evidence="3">
    <location>
        <begin position="408"/>
        <end position="457"/>
    </location>
</feature>
<feature type="compositionally biased region" description="Basic and acidic residues" evidence="3">
    <location>
        <begin position="423"/>
        <end position="434"/>
    </location>
</feature>
<dbReference type="InterPro" id="IPR011993">
    <property type="entry name" value="PH-like_dom_sf"/>
</dbReference>
<dbReference type="Proteomes" id="UP000428333">
    <property type="component" value="Linkage Group LG04"/>
</dbReference>
<dbReference type="PROSITE" id="PS50238">
    <property type="entry name" value="RHOGAP"/>
    <property type="match status" value="1"/>
</dbReference>
<dbReference type="CDD" id="cd00159">
    <property type="entry name" value="RhoGAP"/>
    <property type="match status" value="1"/>
</dbReference>
<feature type="region of interest" description="Disordered" evidence="3">
    <location>
        <begin position="805"/>
        <end position="840"/>
    </location>
</feature>
<dbReference type="InterPro" id="IPR008936">
    <property type="entry name" value="Rho_GTPase_activation_prot"/>
</dbReference>
<feature type="coiled-coil region" evidence="2">
    <location>
        <begin position="876"/>
        <end position="903"/>
    </location>
</feature>
<dbReference type="Gene3D" id="1.10.555.10">
    <property type="entry name" value="Rho GTPase activation protein"/>
    <property type="match status" value="1"/>
</dbReference>
<feature type="coiled-coil region" evidence="2">
    <location>
        <begin position="610"/>
        <end position="669"/>
    </location>
</feature>
<evidence type="ECO:0000259" key="4">
    <source>
        <dbReference type="PROSITE" id="PS50003"/>
    </source>
</evidence>
<proteinExistence type="predicted"/>
<dbReference type="GO" id="GO:0007165">
    <property type="term" value="P:signal transduction"/>
    <property type="evidence" value="ECO:0007669"/>
    <property type="project" value="InterPro"/>
</dbReference>
<dbReference type="InterPro" id="IPR001849">
    <property type="entry name" value="PH_domain"/>
</dbReference>
<dbReference type="GO" id="GO:0005096">
    <property type="term" value="F:GTPase activator activity"/>
    <property type="evidence" value="ECO:0007669"/>
    <property type="project" value="UniProtKB-KW"/>
</dbReference>
<reference evidence="6 7" key="1">
    <citation type="journal article" date="2019" name="Genome Biol. Evol.">
        <title>The Rhododendron genome and chromosomal organization provide insight into shared whole-genome duplications across the heath family (Ericaceae).</title>
        <authorList>
            <person name="Soza V.L."/>
            <person name="Lindsley D."/>
            <person name="Waalkes A."/>
            <person name="Ramage E."/>
            <person name="Patwardhan R.P."/>
            <person name="Burton J.N."/>
            <person name="Adey A."/>
            <person name="Kumar A."/>
            <person name="Qiu R."/>
            <person name="Shendure J."/>
            <person name="Hall B."/>
        </authorList>
    </citation>
    <scope>NUCLEOTIDE SEQUENCE [LARGE SCALE GENOMIC DNA]</scope>
    <source>
        <strain evidence="6">RSF 1966-606</strain>
    </source>
</reference>
<feature type="domain" description="Rho-GAP" evidence="5">
    <location>
        <begin position="193"/>
        <end position="393"/>
    </location>
</feature>
<dbReference type="FunFam" id="1.10.555.10:FF:000052">
    <property type="entry name" value="Rho GTPase-activating protein REN1"/>
    <property type="match status" value="1"/>
</dbReference>
<dbReference type="CDD" id="cd00821">
    <property type="entry name" value="PH"/>
    <property type="match status" value="1"/>
</dbReference>
<evidence type="ECO:0000256" key="1">
    <source>
        <dbReference type="ARBA" id="ARBA00022468"/>
    </source>
</evidence>
<evidence type="ECO:0000313" key="7">
    <source>
        <dbReference type="Proteomes" id="UP000428333"/>
    </source>
</evidence>
<evidence type="ECO:0000313" key="6">
    <source>
        <dbReference type="EMBL" id="KAE9462158.1"/>
    </source>
</evidence>
<dbReference type="EMBL" id="QEFC01000918">
    <property type="protein sequence ID" value="KAE9462158.1"/>
    <property type="molecule type" value="Genomic_DNA"/>
</dbReference>
<dbReference type="Pfam" id="PF14389">
    <property type="entry name" value="Lzipper-MIP1"/>
    <property type="match status" value="1"/>
</dbReference>